<accession>A0A6M3KGU9</accession>
<dbReference type="EMBL" id="MT141554">
    <property type="protein sequence ID" value="QJA66358.1"/>
    <property type="molecule type" value="Genomic_DNA"/>
</dbReference>
<proteinExistence type="predicted"/>
<sequence>METKYYGINVVVAENGYYLIEERNGGDQWFDHLPTDEEIENFRNNVS</sequence>
<organism evidence="2">
    <name type="scientific">viral metagenome</name>
    <dbReference type="NCBI Taxonomy" id="1070528"/>
    <lineage>
        <taxon>unclassified sequences</taxon>
        <taxon>metagenomes</taxon>
        <taxon>organismal metagenomes</taxon>
    </lineage>
</organism>
<gene>
    <name evidence="2" type="ORF">MM415A00570_0030</name>
    <name evidence="1" type="ORF">MM415B00353_0005</name>
</gene>
<dbReference type="AlphaFoldDB" id="A0A6M3KGU9"/>
<evidence type="ECO:0000313" key="1">
    <source>
        <dbReference type="EMBL" id="QJA66358.1"/>
    </source>
</evidence>
<evidence type="ECO:0000313" key="2">
    <source>
        <dbReference type="EMBL" id="QJA81219.1"/>
    </source>
</evidence>
<dbReference type="EMBL" id="MT142451">
    <property type="protein sequence ID" value="QJA81219.1"/>
    <property type="molecule type" value="Genomic_DNA"/>
</dbReference>
<protein>
    <submittedName>
        <fullName evidence="2">Uncharacterized protein</fullName>
    </submittedName>
</protein>
<reference evidence="2" key="1">
    <citation type="submission" date="2020-03" db="EMBL/GenBank/DDBJ databases">
        <title>The deep terrestrial virosphere.</title>
        <authorList>
            <person name="Holmfeldt K."/>
            <person name="Nilsson E."/>
            <person name="Simone D."/>
            <person name="Lopez-Fernandez M."/>
            <person name="Wu X."/>
            <person name="de Brujin I."/>
            <person name="Lundin D."/>
            <person name="Andersson A."/>
            <person name="Bertilsson S."/>
            <person name="Dopson M."/>
        </authorList>
    </citation>
    <scope>NUCLEOTIDE SEQUENCE</scope>
    <source>
        <strain evidence="2">MM415A00570</strain>
        <strain evidence="1">MM415B00353</strain>
    </source>
</reference>
<name>A0A6M3KGU9_9ZZZZ</name>